<organism evidence="2">
    <name type="scientific">Myoviridae sp. ct3wi9</name>
    <dbReference type="NCBI Taxonomy" id="2826610"/>
    <lineage>
        <taxon>Viruses</taxon>
        <taxon>Duplodnaviria</taxon>
        <taxon>Heunggongvirae</taxon>
        <taxon>Uroviricota</taxon>
        <taxon>Caudoviricetes</taxon>
    </lineage>
</organism>
<evidence type="ECO:0000313" key="2">
    <source>
        <dbReference type="EMBL" id="DAD86730.1"/>
    </source>
</evidence>
<protein>
    <submittedName>
        <fullName evidence="2">Uncharacterized protein</fullName>
    </submittedName>
</protein>
<evidence type="ECO:0000256" key="1">
    <source>
        <dbReference type="SAM" id="MobiDB-lite"/>
    </source>
</evidence>
<reference evidence="2" key="1">
    <citation type="journal article" date="2021" name="Proc. Natl. Acad. Sci. U.S.A.">
        <title>A Catalog of Tens of Thousands of Viruses from Human Metagenomes Reveals Hidden Associations with Chronic Diseases.</title>
        <authorList>
            <person name="Tisza M.J."/>
            <person name="Buck C.B."/>
        </authorList>
    </citation>
    <scope>NUCLEOTIDE SEQUENCE</scope>
    <source>
        <strain evidence="2">Ct3wi9</strain>
    </source>
</reference>
<feature type="region of interest" description="Disordered" evidence="1">
    <location>
        <begin position="1"/>
        <end position="63"/>
    </location>
</feature>
<accession>A0A8S5MXF7</accession>
<proteinExistence type="predicted"/>
<dbReference type="EMBL" id="BK015006">
    <property type="protein sequence ID" value="DAD86730.1"/>
    <property type="molecule type" value="Genomic_DNA"/>
</dbReference>
<name>A0A8S5MXF7_9CAUD</name>
<sequence length="373" mass="41838">MTVEIVNEPAIINEEQGNPEEVREPQGTNAEEAEKPTDVMDVNSDEPESTVEENKEAPEETTVAEEVKQPEVTSALTRVEGDLESIRKTSPILYPIQVNRDSGESEVEAVAVEAFTQWMPGTDFMNSVSDFFKSFTNKLGEAADKLSELGQKIKSDFVGVDDNGLSKLSRYVSGRQYFAISKVAKVYQPHQLGVDWLTYANWLNDVTAIVSSIDRDMLAPIAEYLGRAINKPDNLSSIGFKPKYQEKDYDAIKMQMKRIFSGATTEKVYFGRAFNNNGDVEQFRKVMQQVSANTQLLLPETVQKSTQLIRDRANLIADGINKPDSKYVLNKKQSEYISEVLYLTAQYVTLYSVVLALVDEFYICIKTTAANLK</sequence>